<keyword evidence="1" id="KW-0812">Transmembrane</keyword>
<evidence type="ECO:0000313" key="3">
    <source>
        <dbReference type="Proteomes" id="UP000538666"/>
    </source>
</evidence>
<dbReference type="Proteomes" id="UP000538666">
    <property type="component" value="Unassembled WGS sequence"/>
</dbReference>
<gene>
    <name evidence="2" type="ORF">HNQ77_003551</name>
</gene>
<comment type="caution">
    <text evidence="2">The sequence shown here is derived from an EMBL/GenBank/DDBJ whole genome shotgun (WGS) entry which is preliminary data.</text>
</comment>
<accession>A0A841JWQ8</accession>
<dbReference type="EMBL" id="JACHEK010000007">
    <property type="protein sequence ID" value="MBB6145590.1"/>
    <property type="molecule type" value="Genomic_DNA"/>
</dbReference>
<keyword evidence="1" id="KW-1133">Transmembrane helix</keyword>
<organism evidence="2 3">
    <name type="scientific">Silvibacterium bohemicum</name>
    <dbReference type="NCBI Taxonomy" id="1577686"/>
    <lineage>
        <taxon>Bacteria</taxon>
        <taxon>Pseudomonadati</taxon>
        <taxon>Acidobacteriota</taxon>
        <taxon>Terriglobia</taxon>
        <taxon>Terriglobales</taxon>
        <taxon>Acidobacteriaceae</taxon>
        <taxon>Silvibacterium</taxon>
    </lineage>
</organism>
<feature type="transmembrane region" description="Helical" evidence="1">
    <location>
        <begin position="72"/>
        <end position="97"/>
    </location>
</feature>
<sequence length="152" mass="16794">MAYGGVVIPPVGYVYNRVHRHLQAVSVLWIAYAAWTMFQGLLALSFFAGGPLGHYFGHWNHGPFGEFPFNRMAWLGPVILFSTIARTILSAVTGIALARRAPWARMLALVAAFLTLIKPITGTALAIYTLWALFPAASAVEYEQMKCREPLL</sequence>
<dbReference type="RefSeq" id="WP_050060644.1">
    <property type="nucleotide sequence ID" value="NZ_JACHEK010000007.1"/>
</dbReference>
<reference evidence="2 3" key="1">
    <citation type="submission" date="2020-08" db="EMBL/GenBank/DDBJ databases">
        <title>Genomic Encyclopedia of Type Strains, Phase IV (KMG-IV): sequencing the most valuable type-strain genomes for metagenomic binning, comparative biology and taxonomic classification.</title>
        <authorList>
            <person name="Goeker M."/>
        </authorList>
    </citation>
    <scope>NUCLEOTIDE SEQUENCE [LARGE SCALE GENOMIC DNA]</scope>
    <source>
        <strain evidence="2 3">DSM 103733</strain>
    </source>
</reference>
<protein>
    <submittedName>
        <fullName evidence="2">Uncharacterized protein</fullName>
    </submittedName>
</protein>
<keyword evidence="3" id="KW-1185">Reference proteome</keyword>
<proteinExistence type="predicted"/>
<name>A0A841JWQ8_9BACT</name>
<dbReference type="OrthoDB" id="122075at2"/>
<evidence type="ECO:0000313" key="2">
    <source>
        <dbReference type="EMBL" id="MBB6145590.1"/>
    </source>
</evidence>
<keyword evidence="1" id="KW-0472">Membrane</keyword>
<feature type="transmembrane region" description="Helical" evidence="1">
    <location>
        <begin position="109"/>
        <end position="134"/>
    </location>
</feature>
<dbReference type="AlphaFoldDB" id="A0A841JWQ8"/>
<evidence type="ECO:0000256" key="1">
    <source>
        <dbReference type="SAM" id="Phobius"/>
    </source>
</evidence>
<feature type="transmembrane region" description="Helical" evidence="1">
    <location>
        <begin position="27"/>
        <end position="52"/>
    </location>
</feature>